<accession>A0ABT9FHQ1</accession>
<comment type="caution">
    <text evidence="2">The sequence shown here is derived from an EMBL/GenBank/DDBJ whole genome shotgun (WGS) entry which is preliminary data.</text>
</comment>
<evidence type="ECO:0000313" key="3">
    <source>
        <dbReference type="Proteomes" id="UP001177212"/>
    </source>
</evidence>
<evidence type="ECO:0000313" key="2">
    <source>
        <dbReference type="EMBL" id="MDP2566317.1"/>
    </source>
</evidence>
<gene>
    <name evidence="2" type="ORF">Q8W34_16835</name>
</gene>
<feature type="signal peptide" evidence="1">
    <location>
        <begin position="1"/>
        <end position="22"/>
    </location>
</feature>
<organism evidence="2 3">
    <name type="scientific">Pseudoalteromonas marina</name>
    <dbReference type="NCBI Taxonomy" id="267375"/>
    <lineage>
        <taxon>Bacteria</taxon>
        <taxon>Pseudomonadati</taxon>
        <taxon>Pseudomonadota</taxon>
        <taxon>Gammaproteobacteria</taxon>
        <taxon>Alteromonadales</taxon>
        <taxon>Pseudoalteromonadaceae</taxon>
        <taxon>Pseudoalteromonas</taxon>
    </lineage>
</organism>
<dbReference type="RefSeq" id="WP_006793677.1">
    <property type="nucleotide sequence ID" value="NZ_AHCB03000007.1"/>
</dbReference>
<sequence length="62" mass="6727">MNKTIKKLVVIAAVALSAGALAQTYNAYNHKKMAAIECGGEQNIKSVTSKKFECIEQARKTL</sequence>
<evidence type="ECO:0008006" key="4">
    <source>
        <dbReference type="Google" id="ProtNLM"/>
    </source>
</evidence>
<reference evidence="2" key="1">
    <citation type="submission" date="2023-07" db="EMBL/GenBank/DDBJ databases">
        <title>Genome content predicts the carbon catabolic preferences of heterotrophic bacteria.</title>
        <authorList>
            <person name="Gralka M."/>
        </authorList>
    </citation>
    <scope>NUCLEOTIDE SEQUENCE</scope>
    <source>
        <strain evidence="2">4G09</strain>
    </source>
</reference>
<protein>
    <recommendedName>
        <fullName evidence="4">Secreted protein</fullName>
    </recommendedName>
</protein>
<name>A0ABT9FHQ1_9GAMM</name>
<evidence type="ECO:0000256" key="1">
    <source>
        <dbReference type="SAM" id="SignalP"/>
    </source>
</evidence>
<keyword evidence="3" id="KW-1185">Reference proteome</keyword>
<dbReference type="Proteomes" id="UP001177212">
    <property type="component" value="Unassembled WGS sequence"/>
</dbReference>
<feature type="chain" id="PRO_5046431272" description="Secreted protein" evidence="1">
    <location>
        <begin position="23"/>
        <end position="62"/>
    </location>
</feature>
<keyword evidence="1" id="KW-0732">Signal</keyword>
<proteinExistence type="predicted"/>
<dbReference type="EMBL" id="JAUYVT010000019">
    <property type="protein sequence ID" value="MDP2566317.1"/>
    <property type="molecule type" value="Genomic_DNA"/>
</dbReference>